<keyword evidence="6" id="KW-1185">Reference proteome</keyword>
<dbReference type="Gene3D" id="1.20.120.530">
    <property type="entry name" value="GntR ligand-binding domain-like"/>
    <property type="match status" value="1"/>
</dbReference>
<dbReference type="HOGENOM" id="CLU_017584_5_2_0"/>
<name>I0I2S0_CALAS</name>
<dbReference type="InterPro" id="IPR011711">
    <property type="entry name" value="GntR_C"/>
</dbReference>
<dbReference type="EMBL" id="AP012337">
    <property type="protein sequence ID" value="BAL99557.1"/>
    <property type="molecule type" value="Genomic_DNA"/>
</dbReference>
<dbReference type="KEGG" id="cap:CLDAP_15180"/>
<dbReference type="PROSITE" id="PS50949">
    <property type="entry name" value="HTH_GNTR"/>
    <property type="match status" value="1"/>
</dbReference>
<dbReference type="AlphaFoldDB" id="I0I2S0"/>
<gene>
    <name evidence="5" type="ordered locus">CLDAP_15180</name>
</gene>
<dbReference type="GO" id="GO:0003700">
    <property type="term" value="F:DNA-binding transcription factor activity"/>
    <property type="evidence" value="ECO:0007669"/>
    <property type="project" value="InterPro"/>
</dbReference>
<dbReference type="Pfam" id="PF07729">
    <property type="entry name" value="FCD"/>
    <property type="match status" value="1"/>
</dbReference>
<dbReference type="SMART" id="SM00345">
    <property type="entry name" value="HTH_GNTR"/>
    <property type="match status" value="1"/>
</dbReference>
<dbReference type="SMART" id="SM00895">
    <property type="entry name" value="FCD"/>
    <property type="match status" value="1"/>
</dbReference>
<proteinExistence type="predicted"/>
<dbReference type="PANTHER" id="PTHR43537:SF45">
    <property type="entry name" value="GNTR FAMILY REGULATORY PROTEIN"/>
    <property type="match status" value="1"/>
</dbReference>
<feature type="domain" description="HTH gntR-type" evidence="4">
    <location>
        <begin position="9"/>
        <end position="76"/>
    </location>
</feature>
<keyword evidence="1" id="KW-0805">Transcription regulation</keyword>
<dbReference type="Proteomes" id="UP000007880">
    <property type="component" value="Chromosome"/>
</dbReference>
<dbReference type="STRING" id="926550.CLDAP_15180"/>
<dbReference type="GO" id="GO:0003677">
    <property type="term" value="F:DNA binding"/>
    <property type="evidence" value="ECO:0007669"/>
    <property type="project" value="UniProtKB-KW"/>
</dbReference>
<evidence type="ECO:0000256" key="3">
    <source>
        <dbReference type="ARBA" id="ARBA00023163"/>
    </source>
</evidence>
<sequence>MPHLRRNTRSLTDQVYEYLRTEIVSGRLAPGARIVELDVASTVGVSQGPVREALQRLEREGLVEKRSHSATYVTSVSIDEMYELFSIRSVIEGFAIRRTVERITPEQCDQLEQLIEAMRAAGRNDDMLTLTGHDLQFHRLICQWSGSGTLQRSWDPLYSQTQRFVVRTHKNYFASLTDIADTHIPIVEALRNRDTENVTRLIQEHVMLIWSLFAQKAPLGKEQVDATDTTGTNH</sequence>
<dbReference type="Gene3D" id="1.10.10.10">
    <property type="entry name" value="Winged helix-like DNA-binding domain superfamily/Winged helix DNA-binding domain"/>
    <property type="match status" value="1"/>
</dbReference>
<dbReference type="SUPFAM" id="SSF48008">
    <property type="entry name" value="GntR ligand-binding domain-like"/>
    <property type="match status" value="1"/>
</dbReference>
<protein>
    <submittedName>
        <fullName evidence="5">Putative GntR family transcriptional regulator</fullName>
    </submittedName>
</protein>
<evidence type="ECO:0000259" key="4">
    <source>
        <dbReference type="PROSITE" id="PS50949"/>
    </source>
</evidence>
<accession>I0I2S0</accession>
<dbReference type="InterPro" id="IPR008920">
    <property type="entry name" value="TF_FadR/GntR_C"/>
</dbReference>
<dbReference type="PANTHER" id="PTHR43537">
    <property type="entry name" value="TRANSCRIPTIONAL REGULATOR, GNTR FAMILY"/>
    <property type="match status" value="1"/>
</dbReference>
<organism evidence="5 6">
    <name type="scientific">Caldilinea aerophila (strain DSM 14535 / JCM 11387 / NBRC 104270 / STL-6-O1)</name>
    <dbReference type="NCBI Taxonomy" id="926550"/>
    <lineage>
        <taxon>Bacteria</taxon>
        <taxon>Bacillati</taxon>
        <taxon>Chloroflexota</taxon>
        <taxon>Caldilineae</taxon>
        <taxon>Caldilineales</taxon>
        <taxon>Caldilineaceae</taxon>
        <taxon>Caldilinea</taxon>
    </lineage>
</organism>
<dbReference type="OrthoDB" id="9781630at2"/>
<keyword evidence="2" id="KW-0238">DNA-binding</keyword>
<dbReference type="Pfam" id="PF00392">
    <property type="entry name" value="GntR"/>
    <property type="match status" value="1"/>
</dbReference>
<dbReference type="CDD" id="cd07377">
    <property type="entry name" value="WHTH_GntR"/>
    <property type="match status" value="1"/>
</dbReference>
<dbReference type="InterPro" id="IPR000524">
    <property type="entry name" value="Tscrpt_reg_HTH_GntR"/>
</dbReference>
<evidence type="ECO:0000313" key="5">
    <source>
        <dbReference type="EMBL" id="BAL99557.1"/>
    </source>
</evidence>
<evidence type="ECO:0000256" key="1">
    <source>
        <dbReference type="ARBA" id="ARBA00023015"/>
    </source>
</evidence>
<dbReference type="RefSeq" id="WP_014432796.1">
    <property type="nucleotide sequence ID" value="NC_017079.1"/>
</dbReference>
<dbReference type="eggNOG" id="COG1802">
    <property type="taxonomic scope" value="Bacteria"/>
</dbReference>
<dbReference type="SUPFAM" id="SSF46785">
    <property type="entry name" value="Winged helix' DNA-binding domain"/>
    <property type="match status" value="1"/>
</dbReference>
<evidence type="ECO:0000256" key="2">
    <source>
        <dbReference type="ARBA" id="ARBA00023125"/>
    </source>
</evidence>
<keyword evidence="3" id="KW-0804">Transcription</keyword>
<evidence type="ECO:0000313" key="6">
    <source>
        <dbReference type="Proteomes" id="UP000007880"/>
    </source>
</evidence>
<dbReference type="InterPro" id="IPR036390">
    <property type="entry name" value="WH_DNA-bd_sf"/>
</dbReference>
<dbReference type="InterPro" id="IPR036388">
    <property type="entry name" value="WH-like_DNA-bd_sf"/>
</dbReference>
<reference evidence="5 6" key="1">
    <citation type="submission" date="2012-02" db="EMBL/GenBank/DDBJ databases">
        <title>Complete genome sequence of Caldilinea aerophila DSM 14535 (= NBRC 102666).</title>
        <authorList>
            <person name="Oguchi A."/>
            <person name="Hosoyama A."/>
            <person name="Sekine M."/>
            <person name="Fukai R."/>
            <person name="Kato Y."/>
            <person name="Nakamura S."/>
            <person name="Hanada S."/>
            <person name="Yamazaki S."/>
            <person name="Fujita N."/>
        </authorList>
    </citation>
    <scope>NUCLEOTIDE SEQUENCE [LARGE SCALE GENOMIC DNA]</scope>
    <source>
        <strain evidence="6">DSM 14535 / JCM 11387 / NBRC 104270 / STL-6-O1</strain>
    </source>
</reference>